<evidence type="ECO:0000313" key="3">
    <source>
        <dbReference type="EMBL" id="GEU67155.1"/>
    </source>
</evidence>
<dbReference type="Pfam" id="PF07727">
    <property type="entry name" value="RVT_2"/>
    <property type="match status" value="1"/>
</dbReference>
<feature type="region of interest" description="Disordered" evidence="1">
    <location>
        <begin position="447"/>
        <end position="466"/>
    </location>
</feature>
<dbReference type="EMBL" id="BKCJ010005512">
    <property type="protein sequence ID" value="GEU67155.1"/>
    <property type="molecule type" value="Genomic_DNA"/>
</dbReference>
<protein>
    <recommendedName>
        <fullName evidence="2">Reverse transcriptase Ty1/copia-type domain-containing protein</fullName>
    </recommendedName>
</protein>
<dbReference type="SUPFAM" id="SSF56672">
    <property type="entry name" value="DNA/RNA polymerases"/>
    <property type="match status" value="1"/>
</dbReference>
<organism evidence="3">
    <name type="scientific">Tanacetum cinerariifolium</name>
    <name type="common">Dalmatian daisy</name>
    <name type="synonym">Chrysanthemum cinerariifolium</name>
    <dbReference type="NCBI Taxonomy" id="118510"/>
    <lineage>
        <taxon>Eukaryota</taxon>
        <taxon>Viridiplantae</taxon>
        <taxon>Streptophyta</taxon>
        <taxon>Embryophyta</taxon>
        <taxon>Tracheophyta</taxon>
        <taxon>Spermatophyta</taxon>
        <taxon>Magnoliopsida</taxon>
        <taxon>eudicotyledons</taxon>
        <taxon>Gunneridae</taxon>
        <taxon>Pentapetalae</taxon>
        <taxon>asterids</taxon>
        <taxon>campanulids</taxon>
        <taxon>Asterales</taxon>
        <taxon>Asteraceae</taxon>
        <taxon>Asteroideae</taxon>
        <taxon>Anthemideae</taxon>
        <taxon>Anthemidinae</taxon>
        <taxon>Tanacetum</taxon>
    </lineage>
</organism>
<feature type="region of interest" description="Disordered" evidence="1">
    <location>
        <begin position="1000"/>
        <end position="1042"/>
    </location>
</feature>
<accession>A0A6L2M459</accession>
<feature type="domain" description="Reverse transcriptase Ty1/copia-type" evidence="2">
    <location>
        <begin position="512"/>
        <end position="676"/>
    </location>
</feature>
<name>A0A6L2M459_TANCI</name>
<reference evidence="3" key="1">
    <citation type="journal article" date="2019" name="Sci. Rep.">
        <title>Draft genome of Tanacetum cinerariifolium, the natural source of mosquito coil.</title>
        <authorList>
            <person name="Yamashiro T."/>
            <person name="Shiraishi A."/>
            <person name="Satake H."/>
            <person name="Nakayama K."/>
        </authorList>
    </citation>
    <scope>NUCLEOTIDE SEQUENCE</scope>
</reference>
<comment type="caution">
    <text evidence="3">The sequence shown here is derived from an EMBL/GenBank/DDBJ whole genome shotgun (WGS) entry which is preliminary data.</text>
</comment>
<feature type="region of interest" description="Disordered" evidence="1">
    <location>
        <begin position="1129"/>
        <end position="1208"/>
    </location>
</feature>
<feature type="compositionally biased region" description="Polar residues" evidence="1">
    <location>
        <begin position="1145"/>
        <end position="1156"/>
    </location>
</feature>
<dbReference type="InterPro" id="IPR043502">
    <property type="entry name" value="DNA/RNA_pol_sf"/>
</dbReference>
<evidence type="ECO:0000256" key="1">
    <source>
        <dbReference type="SAM" id="MobiDB-lite"/>
    </source>
</evidence>
<sequence>MLEKQNDPISIEKKVNIVPIDYSKLNNLKEDFGKLFVTQQELSAEQAFWLKHSSISETPIKSHTPVRVEAPSELHKVYKLKWDKNGAIACYKARFVTKGFQQQGNNKGTIDNIISQLRFAFALKGLGSLNYFLGNLDTSLEAFSDANWAGAEYKALADAVAELTWLQALLHALGIRSSLTPILWCDNLDIFTKPLPTPRFLFLRSKLQEIMHIDVNSIDIPYVNKSCMDECSQPQEKDTVIRKLKEKIKSLSGKDNVENVKKDIDEIEIINIELDHSVAKLIFENEKLRNEREHLKSIYKDQFDSIKKTHVRSKEQCHSLIAQINATSVENSYLNAQLQEKVFAIAALKNELRKFKRKNVVDTTVSKPATTIALGMYKINVELLAPKLLNNKDVHMDYIKHSRDHANILWEIVKNARALIPLDSNLDSTCVDLPVPIVIVPKPTFSTGTPSSTTTDQDTPLISTSQTTPKTPSLFISFGIKEAYHYIKVAHIDNNPFVEFLILKPSSEESSTKELIPLPDCVMIITLKWIYKVKLDELGVVLKNKAYLIARGYRREEGIDFEESFALVARLEAIHIFIAFATHMNIVVYQMDVKNAFLNGILREEVYVSQPDRFVDPENPNQLYKLNKALYGLKQAPRTWYDLLSSFLLSQKFSKGTVDPTLFVRRKGKDILLYGMKTCEPADTPMVEKSKLDEDSQGKAVDPIHYRRMIGTLMYLIASRPDLVFDVCMCARYQEKPTKKHLHMVKRIFRYLRGTINMGMWYPKNSCIALTTFVDADHADCQDTRKSTSRSMQLLGERLVPFSKRVKISSTNMRLETTVTQKEETFQVVINLIKNFTCFNAFTISVDVSKIFMQQFRVEGVDFTDVLNDDIEITFLIDLGYKGKFYRENVDYPELIWEDLAFQIDHKKGKKSRREYMPYPRFTKVIINHFLKQHNSLSNLNYKHYHTIKDDGIVSRLKFVRIGEDYQEYGLPVPKTMLTEAIKQFESYQMFIKYSTGEIPSKKSKGKGTQGKNTADTHVADVIVSEESDPEHDRKKTSSKRRVKKKVTLFADDNIISDDPDIALELGKSISQTKAKKAEAARKVHATHARIMTEFVPEATRTRKSGKVTFDPSKKLKSVLYLTPKEQEAVDTMKDIKESRKSSRRQLGTVGSSEGTGTIPGVPDKSIVISATSSKGTEEDQLDEEKDDKDGDAADEGDDHIRDTQDVETDEDEIYKYKLHVCKDKDEEMLNAKFVESEKSGEEVSDTTITDVEKTSDLVLKDSTDAEFNSLLEVKIQSKVLHIQSSSVLKVPVSVISEPSVLTPVQDLQDYLRSRVVDIFQKELQEHTTGLIQKYSMQHLLELTKKHTPTVDLEQEFKKSPLKILKIKRNTLRSKRCQSLLSSLQIRQLSKKALIEDENAMVKGVADIVQNHKRKHDDDEDDNDDEDPLAGPNQGKKIKRRRIKDSKSSKKTSSTKETLKGKAPTKGFKSCKYASAKEPVKKPIAEVIMNDAGDDVVRDDD</sequence>
<dbReference type="InterPro" id="IPR013103">
    <property type="entry name" value="RVT_2"/>
</dbReference>
<evidence type="ECO:0000259" key="2">
    <source>
        <dbReference type="Pfam" id="PF07727"/>
    </source>
</evidence>
<proteinExistence type="predicted"/>
<dbReference type="PANTHER" id="PTHR11439">
    <property type="entry name" value="GAG-POL-RELATED RETROTRANSPOSON"/>
    <property type="match status" value="1"/>
</dbReference>
<dbReference type="PANTHER" id="PTHR11439:SF509">
    <property type="entry name" value="RNA-DIRECTED DNA POLYMERASE"/>
    <property type="match status" value="1"/>
</dbReference>
<gene>
    <name evidence="3" type="ORF">Tci_039133</name>
</gene>
<feature type="region of interest" description="Disordered" evidence="1">
    <location>
        <begin position="1412"/>
        <end position="1482"/>
    </location>
</feature>
<feature type="compositionally biased region" description="Acidic residues" evidence="1">
    <location>
        <begin position="1418"/>
        <end position="1428"/>
    </location>
</feature>
<feature type="compositionally biased region" description="Low complexity" evidence="1">
    <location>
        <begin position="447"/>
        <end position="460"/>
    </location>
</feature>
<feature type="compositionally biased region" description="Basic and acidic residues" evidence="1">
    <location>
        <begin position="1129"/>
        <end position="1141"/>
    </location>
</feature>